<reference evidence="2" key="1">
    <citation type="submission" date="2015-01" db="EMBL/GenBank/DDBJ databases">
        <authorList>
            <person name="MANFREDI Pablo"/>
        </authorList>
    </citation>
    <scope>NUCLEOTIDE SEQUENCE [LARGE SCALE GENOMIC DNA]</scope>
    <source>
        <strain evidence="2">Ccyn2B</strain>
    </source>
</reference>
<sequence length="205" mass="23521">MKKFIFGMLTAVAVLLLVKFFWDRKEARETLEADSALIQTQIANVSKLVVTEGHFAEVISYTDSQKYFMDLLSFDKKILIVVNADVTVSYDLHKIVYDIDEVNKKVIIKSIPDAELKIYPKMKYYDVSQNPVNPFGTDDVNKIQRRVNAELEKKIAQSNLKKNAENRLISELANIIFLTKSIGWTLEYNSLPIENANDLKVIEKN</sequence>
<evidence type="ECO:0000313" key="1">
    <source>
        <dbReference type="EMBL" id="CEN37094.1"/>
    </source>
</evidence>
<accession>A0A0B7HEM4</accession>
<evidence type="ECO:0000313" key="2">
    <source>
        <dbReference type="Proteomes" id="UP000038055"/>
    </source>
</evidence>
<dbReference type="Pfam" id="PF14014">
    <property type="entry name" value="DUF4230"/>
    <property type="match status" value="1"/>
</dbReference>
<protein>
    <recommendedName>
        <fullName evidence="3">DUF4230 domain-containing protein</fullName>
    </recommendedName>
</protein>
<name>A0A0B7HEM4_9FLAO</name>
<evidence type="ECO:0008006" key="3">
    <source>
        <dbReference type="Google" id="ProtNLM"/>
    </source>
</evidence>
<gene>
    <name evidence="1" type="ORF">CCYN2B_40008</name>
</gene>
<dbReference type="InterPro" id="IPR025324">
    <property type="entry name" value="DUF4230"/>
</dbReference>
<dbReference type="Proteomes" id="UP000038055">
    <property type="component" value="Unassembled WGS sequence"/>
</dbReference>
<keyword evidence="2" id="KW-1185">Reference proteome</keyword>
<dbReference type="eggNOG" id="ENOG502Z8F4">
    <property type="taxonomic scope" value="Bacteria"/>
</dbReference>
<dbReference type="AlphaFoldDB" id="A0A0B7HEM4"/>
<dbReference type="EMBL" id="CDOD01000034">
    <property type="protein sequence ID" value="CEN37094.1"/>
    <property type="molecule type" value="Genomic_DNA"/>
</dbReference>
<dbReference type="RefSeq" id="WP_041992919.1">
    <property type="nucleotide sequence ID" value="NZ_BOQH01000001.1"/>
</dbReference>
<organism evidence="1 2">
    <name type="scientific">Capnocytophaga cynodegmi</name>
    <dbReference type="NCBI Taxonomy" id="28189"/>
    <lineage>
        <taxon>Bacteria</taxon>
        <taxon>Pseudomonadati</taxon>
        <taxon>Bacteroidota</taxon>
        <taxon>Flavobacteriia</taxon>
        <taxon>Flavobacteriales</taxon>
        <taxon>Flavobacteriaceae</taxon>
        <taxon>Capnocytophaga</taxon>
    </lineage>
</organism>
<proteinExistence type="predicted"/>
<dbReference type="STRING" id="28189.CCYN74_70010"/>